<dbReference type="Proteomes" id="UP000321734">
    <property type="component" value="Unassembled WGS sequence"/>
</dbReference>
<organism evidence="1 2">
    <name type="scientific">Gelidibacter salicanalis</name>
    <dbReference type="NCBI Taxonomy" id="291193"/>
    <lineage>
        <taxon>Bacteria</taxon>
        <taxon>Pseudomonadati</taxon>
        <taxon>Bacteroidota</taxon>
        <taxon>Flavobacteriia</taxon>
        <taxon>Flavobacteriales</taxon>
        <taxon>Flavobacteriaceae</taxon>
        <taxon>Gelidibacter</taxon>
    </lineage>
</organism>
<dbReference type="Gene3D" id="2.60.120.200">
    <property type="match status" value="1"/>
</dbReference>
<keyword evidence="2" id="KW-1185">Reference proteome</keyword>
<dbReference type="GO" id="GO:0005975">
    <property type="term" value="P:carbohydrate metabolic process"/>
    <property type="evidence" value="ECO:0007669"/>
    <property type="project" value="UniProtKB-ARBA"/>
</dbReference>
<dbReference type="SUPFAM" id="SSF49899">
    <property type="entry name" value="Concanavalin A-like lectins/glucanases"/>
    <property type="match status" value="1"/>
</dbReference>
<gene>
    <name evidence="1" type="ORF">ES711_14180</name>
</gene>
<sequence length="160" mass="18022">MDSRVLIEDKVSKNEVINVEISPIYAVDVTTSAQHIVNKIVKHKHVKTQTPSKSSVKLEDNTLNLSYVDVFGPNQNFTIGTWIKPMSKGIIAANRRSYYRDAKGWYIEIDNAGKLHFYAAFYQNSSLNQTYNQGDDQSISVMSDAAIALNEWQHIAVAVE</sequence>
<comment type="caution">
    <text evidence="1">The sequence shown here is derived from an EMBL/GenBank/DDBJ whole genome shotgun (WGS) entry which is preliminary data.</text>
</comment>
<evidence type="ECO:0000313" key="1">
    <source>
        <dbReference type="EMBL" id="TXE05981.1"/>
    </source>
</evidence>
<protein>
    <submittedName>
        <fullName evidence="1">LamG domain-containing protein</fullName>
    </submittedName>
</protein>
<dbReference type="RefSeq" id="WP_146893965.1">
    <property type="nucleotide sequence ID" value="NZ_VORX01000008.1"/>
</dbReference>
<dbReference type="EMBL" id="VORX01000008">
    <property type="protein sequence ID" value="TXE05981.1"/>
    <property type="molecule type" value="Genomic_DNA"/>
</dbReference>
<dbReference type="AlphaFoldDB" id="A0A5C7AC37"/>
<name>A0A5C7AC37_9FLAO</name>
<evidence type="ECO:0000313" key="2">
    <source>
        <dbReference type="Proteomes" id="UP000321734"/>
    </source>
</evidence>
<dbReference type="InterPro" id="IPR013320">
    <property type="entry name" value="ConA-like_dom_sf"/>
</dbReference>
<accession>A0A5C7AC37</accession>
<proteinExistence type="predicted"/>
<dbReference type="GO" id="GO:0004553">
    <property type="term" value="F:hydrolase activity, hydrolyzing O-glycosyl compounds"/>
    <property type="evidence" value="ECO:0007669"/>
    <property type="project" value="UniProtKB-ARBA"/>
</dbReference>
<reference evidence="1 2" key="1">
    <citation type="submission" date="2019-08" db="EMBL/GenBank/DDBJ databases">
        <title>Genome sequence of Gelidibacter salicanalis IC162T.</title>
        <authorList>
            <person name="Bowman J.P."/>
        </authorList>
    </citation>
    <scope>NUCLEOTIDE SEQUENCE [LARGE SCALE GENOMIC DNA]</scope>
    <source>
        <strain evidence="1 2">IC162</strain>
    </source>
</reference>
<dbReference type="Pfam" id="PF13385">
    <property type="entry name" value="Laminin_G_3"/>
    <property type="match status" value="1"/>
</dbReference>